<evidence type="ECO:0000313" key="3">
    <source>
        <dbReference type="Proteomes" id="UP000604046"/>
    </source>
</evidence>
<comment type="caution">
    <text evidence="2">The sequence shown here is derived from an EMBL/GenBank/DDBJ whole genome shotgun (WGS) entry which is preliminary data.</text>
</comment>
<reference evidence="2" key="1">
    <citation type="submission" date="2021-02" db="EMBL/GenBank/DDBJ databases">
        <authorList>
            <person name="Dougan E. K."/>
            <person name="Rhodes N."/>
            <person name="Thang M."/>
            <person name="Chan C."/>
        </authorList>
    </citation>
    <scope>NUCLEOTIDE SEQUENCE</scope>
</reference>
<feature type="compositionally biased region" description="Low complexity" evidence="1">
    <location>
        <begin position="76"/>
        <end position="110"/>
    </location>
</feature>
<accession>A0A812S313</accession>
<sequence length="292" mass="32252">MCKMEKSTCTCCIYIYVYIEPMHACRGSAEFWLQGPSCTSAMVVRRRPRLTPRALLLRAARSPRQRRLPWHRPARRPAAATQAAEDASPASQPAAGPSQSQPAAASTNAPVEPEFAGDGEDSPHWLPDPSQATTEPWEADSAAAFQVESFEDLELCMDDDMDDVPGAAAPPAAADAPPAADAPHLYWAVAPPEWYKVREVYWSRAVARFGWFQQQLAEACQWEHVDIGMADELERAMGGCQALVVYGDALLRGFAPAVVPRKNLMAFASRCRHLVHGSKQAMRLHAWNRLER</sequence>
<feature type="region of interest" description="Disordered" evidence="1">
    <location>
        <begin position="62"/>
        <end position="138"/>
    </location>
</feature>
<proteinExistence type="predicted"/>
<protein>
    <submittedName>
        <fullName evidence="2">Uncharacterized protein</fullName>
    </submittedName>
</protein>
<evidence type="ECO:0000313" key="2">
    <source>
        <dbReference type="EMBL" id="CAE7464980.1"/>
    </source>
</evidence>
<dbReference type="Proteomes" id="UP000604046">
    <property type="component" value="Unassembled WGS sequence"/>
</dbReference>
<gene>
    <name evidence="2" type="ORF">SNAT2548_LOCUS25983</name>
</gene>
<evidence type="ECO:0000256" key="1">
    <source>
        <dbReference type="SAM" id="MobiDB-lite"/>
    </source>
</evidence>
<feature type="compositionally biased region" description="Basic residues" evidence="1">
    <location>
        <begin position="62"/>
        <end position="75"/>
    </location>
</feature>
<dbReference type="AlphaFoldDB" id="A0A812S313"/>
<keyword evidence="3" id="KW-1185">Reference proteome</keyword>
<name>A0A812S313_9DINO</name>
<organism evidence="2 3">
    <name type="scientific">Symbiodinium natans</name>
    <dbReference type="NCBI Taxonomy" id="878477"/>
    <lineage>
        <taxon>Eukaryota</taxon>
        <taxon>Sar</taxon>
        <taxon>Alveolata</taxon>
        <taxon>Dinophyceae</taxon>
        <taxon>Suessiales</taxon>
        <taxon>Symbiodiniaceae</taxon>
        <taxon>Symbiodinium</taxon>
    </lineage>
</organism>
<dbReference type="EMBL" id="CAJNDS010002412">
    <property type="protein sequence ID" value="CAE7464980.1"/>
    <property type="molecule type" value="Genomic_DNA"/>
</dbReference>